<gene>
    <name evidence="2" type="ORF">GZH47_13755</name>
</gene>
<feature type="chain" id="PRO_5025463541" evidence="1">
    <location>
        <begin position="30"/>
        <end position="181"/>
    </location>
</feature>
<feature type="signal peptide" evidence="1">
    <location>
        <begin position="1"/>
        <end position="29"/>
    </location>
</feature>
<dbReference type="AlphaFoldDB" id="A0A6C0P013"/>
<proteinExistence type="predicted"/>
<reference evidence="2 3" key="1">
    <citation type="submission" date="2020-02" db="EMBL/GenBank/DDBJ databases">
        <title>Paenibacillus sp. nov., isolated from rhizosphere soil of tomato.</title>
        <authorList>
            <person name="Weon H.-Y."/>
            <person name="Lee S.A."/>
        </authorList>
    </citation>
    <scope>NUCLEOTIDE SEQUENCE [LARGE SCALE GENOMIC DNA]</scope>
    <source>
        <strain evidence="2 3">14171R-81</strain>
    </source>
</reference>
<organism evidence="2 3">
    <name type="scientific">Paenibacillus rhizovicinus</name>
    <dbReference type="NCBI Taxonomy" id="2704463"/>
    <lineage>
        <taxon>Bacteria</taxon>
        <taxon>Bacillati</taxon>
        <taxon>Bacillota</taxon>
        <taxon>Bacilli</taxon>
        <taxon>Bacillales</taxon>
        <taxon>Paenibacillaceae</taxon>
        <taxon>Paenibacillus</taxon>
    </lineage>
</organism>
<name>A0A6C0P013_9BACL</name>
<accession>A0A6C0P013</accession>
<keyword evidence="3" id="KW-1185">Reference proteome</keyword>
<dbReference type="KEGG" id="prz:GZH47_13755"/>
<dbReference type="EMBL" id="CP048286">
    <property type="protein sequence ID" value="QHW31797.1"/>
    <property type="molecule type" value="Genomic_DNA"/>
</dbReference>
<sequence>MKAKLKSKFIILSTIATISFGASVIPVSAADVPGNTAPSVSYGSTTYGSYIPIPLVLTENSWNTLGYDMRYDSWDKDTFNALNAAANVSLTTTSSSTYQISGSLEYGFSLIAKGTISGNWGETWGKTSTVTYNAEAGWTYELWSANQIKRLYWTYPKSSGGYLNSKSEGSNGTYKWFWRHH</sequence>
<evidence type="ECO:0000313" key="3">
    <source>
        <dbReference type="Proteomes" id="UP000479114"/>
    </source>
</evidence>
<dbReference type="RefSeq" id="WP_162640603.1">
    <property type="nucleotide sequence ID" value="NZ_CP048286.1"/>
</dbReference>
<keyword evidence="1" id="KW-0732">Signal</keyword>
<evidence type="ECO:0000313" key="2">
    <source>
        <dbReference type="EMBL" id="QHW31797.1"/>
    </source>
</evidence>
<dbReference type="Proteomes" id="UP000479114">
    <property type="component" value="Chromosome"/>
</dbReference>
<protein>
    <submittedName>
        <fullName evidence="2">Uncharacterized protein</fullName>
    </submittedName>
</protein>
<evidence type="ECO:0000256" key="1">
    <source>
        <dbReference type="SAM" id="SignalP"/>
    </source>
</evidence>